<dbReference type="NCBIfam" id="TIGR04088">
    <property type="entry name" value="cognate_SipW"/>
    <property type="match status" value="1"/>
</dbReference>
<sequence>MNKKKLTSIITAVTLCSIIVVGGTLAWFTDKGEATNVVTFGNVNIKLEETHEDGTMKEEGLIFKDITPGSVIKKDPTITNIGKNDCYIRAKVAFTEGAAIKLENLDVDTSKWKLSKDGYYYYKELVSKNDKITLFNEVGIPSSIGNSAANSTFNISVEAEAIQSDNFKFDWNSETPWGGTTINAETYVGS</sequence>
<protein>
    <submittedName>
        <fullName evidence="1">SipW-cognate class signal peptide</fullName>
    </submittedName>
</protein>
<dbReference type="OrthoDB" id="2063096at2"/>
<dbReference type="Proteomes" id="UP000184526">
    <property type="component" value="Unassembled WGS sequence"/>
</dbReference>
<dbReference type="RefSeq" id="WP_072832094.1">
    <property type="nucleotide sequence ID" value="NZ_FQXP01000008.1"/>
</dbReference>
<evidence type="ECO:0000313" key="2">
    <source>
        <dbReference type="Proteomes" id="UP000184526"/>
    </source>
</evidence>
<gene>
    <name evidence="1" type="ORF">SAMN02745196_02233</name>
</gene>
<dbReference type="InterPro" id="IPR022121">
    <property type="entry name" value="Peptidase_M73_camelysin"/>
</dbReference>
<evidence type="ECO:0000313" key="1">
    <source>
        <dbReference type="EMBL" id="SHH98937.1"/>
    </source>
</evidence>
<keyword evidence="2" id="KW-1185">Reference proteome</keyword>
<dbReference type="STRING" id="1121306.SAMN02745196_02233"/>
<dbReference type="Pfam" id="PF12389">
    <property type="entry name" value="Peptidase_M73"/>
    <property type="match status" value="1"/>
</dbReference>
<reference evidence="1 2" key="1">
    <citation type="submission" date="2016-11" db="EMBL/GenBank/DDBJ databases">
        <authorList>
            <person name="Jaros S."/>
            <person name="Januszkiewicz K."/>
            <person name="Wedrychowicz H."/>
        </authorList>
    </citation>
    <scope>NUCLEOTIDE SEQUENCE [LARGE SCALE GENOMIC DNA]</scope>
    <source>
        <strain evidence="1 2">DSM 3089</strain>
    </source>
</reference>
<name>A0A1M5XGG9_9CLOT</name>
<organism evidence="1 2">
    <name type="scientific">Clostridium collagenovorans DSM 3089</name>
    <dbReference type="NCBI Taxonomy" id="1121306"/>
    <lineage>
        <taxon>Bacteria</taxon>
        <taxon>Bacillati</taxon>
        <taxon>Bacillota</taxon>
        <taxon>Clostridia</taxon>
        <taxon>Eubacteriales</taxon>
        <taxon>Clostridiaceae</taxon>
        <taxon>Clostridium</taxon>
    </lineage>
</organism>
<dbReference type="InterPro" id="IPR023833">
    <property type="entry name" value="Signal_pept_SipW-depend-type"/>
</dbReference>
<proteinExistence type="predicted"/>
<accession>A0A1M5XGG9</accession>
<dbReference type="EMBL" id="FQXP01000008">
    <property type="protein sequence ID" value="SHH98937.1"/>
    <property type="molecule type" value="Genomic_DNA"/>
</dbReference>
<dbReference type="AlphaFoldDB" id="A0A1M5XGG9"/>